<gene>
    <name evidence="2" type="ORF">TDIB3V08_LOCUS10476</name>
</gene>
<sequence>MALVKTTFLLFMARLVRNPAIKFEGKNLRRIQTVRYLGVSFDENRNLTTHIEEVMGRAQRVMNKIINIGQRRFHLPMRIINTYHQAILLSIVGYGACVWAHRLINVVPARAVQIIQRNKKAIGYWKRKSNWDIVRILASPEVETSEDAKIARLREWQRCQEGSETGRRAYQLFPNMFERIDNVNLEPSLDLVHFITGKGTYTESLSKMGFVEYDLCECGEVGTLEHVVLECARTLEIRRPNQQEVQGRLVGGILRDPTHWRLLDKLTTEASKRDKAEYIMEL</sequence>
<reference evidence="2" key="1">
    <citation type="submission" date="2020-11" db="EMBL/GenBank/DDBJ databases">
        <authorList>
            <person name="Tran Van P."/>
        </authorList>
    </citation>
    <scope>NUCLEOTIDE SEQUENCE</scope>
</reference>
<evidence type="ECO:0000256" key="1">
    <source>
        <dbReference type="SAM" id="SignalP"/>
    </source>
</evidence>
<feature type="signal peptide" evidence="1">
    <location>
        <begin position="1"/>
        <end position="18"/>
    </location>
</feature>
<name>A0A7R8ZCB5_TIMDO</name>
<keyword evidence="1" id="KW-0732">Signal</keyword>
<accession>A0A7R8ZCB5</accession>
<proteinExistence type="predicted"/>
<organism evidence="2">
    <name type="scientific">Timema douglasi</name>
    <name type="common">Walking stick</name>
    <dbReference type="NCBI Taxonomy" id="61478"/>
    <lineage>
        <taxon>Eukaryota</taxon>
        <taxon>Metazoa</taxon>
        <taxon>Ecdysozoa</taxon>
        <taxon>Arthropoda</taxon>
        <taxon>Hexapoda</taxon>
        <taxon>Insecta</taxon>
        <taxon>Pterygota</taxon>
        <taxon>Neoptera</taxon>
        <taxon>Polyneoptera</taxon>
        <taxon>Phasmatodea</taxon>
        <taxon>Timematodea</taxon>
        <taxon>Timematoidea</taxon>
        <taxon>Timematidae</taxon>
        <taxon>Timema</taxon>
    </lineage>
</organism>
<protein>
    <recommendedName>
        <fullName evidence="3">Reverse transcriptase</fullName>
    </recommendedName>
</protein>
<evidence type="ECO:0008006" key="3">
    <source>
        <dbReference type="Google" id="ProtNLM"/>
    </source>
</evidence>
<feature type="chain" id="PRO_5031069262" description="Reverse transcriptase" evidence="1">
    <location>
        <begin position="19"/>
        <end position="282"/>
    </location>
</feature>
<evidence type="ECO:0000313" key="2">
    <source>
        <dbReference type="EMBL" id="CAD7204317.1"/>
    </source>
</evidence>
<dbReference type="AlphaFoldDB" id="A0A7R8ZCB5"/>
<dbReference type="EMBL" id="OA572064">
    <property type="protein sequence ID" value="CAD7204317.1"/>
    <property type="molecule type" value="Genomic_DNA"/>
</dbReference>